<keyword evidence="1" id="KW-0808">Transferase</keyword>
<feature type="compositionally biased region" description="Pro residues" evidence="5">
    <location>
        <begin position="82"/>
        <end position="93"/>
    </location>
</feature>
<evidence type="ECO:0000256" key="4">
    <source>
        <dbReference type="ARBA" id="ARBA00022840"/>
    </source>
</evidence>
<feature type="compositionally biased region" description="Low complexity" evidence="5">
    <location>
        <begin position="410"/>
        <end position="420"/>
    </location>
</feature>
<evidence type="ECO:0000256" key="2">
    <source>
        <dbReference type="ARBA" id="ARBA00022741"/>
    </source>
</evidence>
<dbReference type="InterPro" id="IPR008266">
    <property type="entry name" value="Tyr_kinase_AS"/>
</dbReference>
<feature type="region of interest" description="Disordered" evidence="5">
    <location>
        <begin position="405"/>
        <end position="432"/>
    </location>
</feature>
<dbReference type="PROSITE" id="PS00109">
    <property type="entry name" value="PROTEIN_KINASE_TYR"/>
    <property type="match status" value="1"/>
</dbReference>
<dbReference type="Gene3D" id="3.30.200.20">
    <property type="entry name" value="Phosphorylase Kinase, domain 1"/>
    <property type="match status" value="1"/>
</dbReference>
<keyword evidence="4" id="KW-0067">ATP-binding</keyword>
<evidence type="ECO:0000256" key="5">
    <source>
        <dbReference type="SAM" id="MobiDB-lite"/>
    </source>
</evidence>
<evidence type="ECO:0000313" key="7">
    <source>
        <dbReference type="EMBL" id="MQQ10636.1"/>
    </source>
</evidence>
<dbReference type="Proteomes" id="UP000444174">
    <property type="component" value="Unassembled WGS sequence"/>
</dbReference>
<dbReference type="InterPro" id="IPR011009">
    <property type="entry name" value="Kinase-like_dom_sf"/>
</dbReference>
<dbReference type="RefSeq" id="WP_153217780.1">
    <property type="nucleotide sequence ID" value="NZ_WIBF01000019.1"/>
</dbReference>
<dbReference type="EMBL" id="WIBF01000019">
    <property type="protein sequence ID" value="MQQ10636.1"/>
    <property type="molecule type" value="Genomic_DNA"/>
</dbReference>
<dbReference type="InterPro" id="IPR000719">
    <property type="entry name" value="Prot_kinase_dom"/>
</dbReference>
<reference evidence="7 8" key="1">
    <citation type="submission" date="2019-10" db="EMBL/GenBank/DDBJ databases">
        <title>Epibacterium sp. nov., isolated from seawater.</title>
        <authorList>
            <person name="Zhang X."/>
            <person name="Li N."/>
        </authorList>
    </citation>
    <scope>NUCLEOTIDE SEQUENCE [LARGE SCALE GENOMIC DNA]</scope>
    <source>
        <strain evidence="7 8">SM1979</strain>
    </source>
</reference>
<dbReference type="CDD" id="cd14014">
    <property type="entry name" value="STKc_PknB_like"/>
    <property type="match status" value="1"/>
</dbReference>
<dbReference type="PANTHER" id="PTHR43289:SF34">
    <property type="entry name" value="SERINE_THREONINE-PROTEIN KINASE YBDM-RELATED"/>
    <property type="match status" value="1"/>
</dbReference>
<proteinExistence type="predicted"/>
<keyword evidence="2" id="KW-0547">Nucleotide-binding</keyword>
<evidence type="ECO:0000256" key="1">
    <source>
        <dbReference type="ARBA" id="ARBA00022679"/>
    </source>
</evidence>
<dbReference type="AlphaFoldDB" id="A0A843YHJ0"/>
<evidence type="ECO:0000313" key="8">
    <source>
        <dbReference type="Proteomes" id="UP000444174"/>
    </source>
</evidence>
<feature type="domain" description="Protein kinase" evidence="6">
    <location>
        <begin position="139"/>
        <end position="397"/>
    </location>
</feature>
<comment type="caution">
    <text evidence="7">The sequence shown here is derived from an EMBL/GenBank/DDBJ whole genome shotgun (WGS) entry which is preliminary data.</text>
</comment>
<dbReference type="SUPFAM" id="SSF56112">
    <property type="entry name" value="Protein kinase-like (PK-like)"/>
    <property type="match status" value="1"/>
</dbReference>
<gene>
    <name evidence="7" type="ORF">GFB49_19455</name>
</gene>
<organism evidence="7 8">
    <name type="scientific">Tritonibacter litoralis</name>
    <dbReference type="NCBI Taxonomy" id="2662264"/>
    <lineage>
        <taxon>Bacteria</taxon>
        <taxon>Pseudomonadati</taxon>
        <taxon>Pseudomonadota</taxon>
        <taxon>Alphaproteobacteria</taxon>
        <taxon>Rhodobacterales</taxon>
        <taxon>Paracoccaceae</taxon>
        <taxon>Tritonibacter</taxon>
    </lineage>
</organism>
<dbReference type="Gene3D" id="1.10.510.10">
    <property type="entry name" value="Transferase(Phosphotransferase) domain 1"/>
    <property type="match status" value="1"/>
</dbReference>
<keyword evidence="3 7" id="KW-0418">Kinase</keyword>
<accession>A0A843YHJ0</accession>
<keyword evidence="8" id="KW-1185">Reference proteome</keyword>
<feature type="compositionally biased region" description="Low complexity" evidence="5">
    <location>
        <begin position="41"/>
        <end position="52"/>
    </location>
</feature>
<feature type="region of interest" description="Disordered" evidence="5">
    <location>
        <begin position="1"/>
        <end position="113"/>
    </location>
</feature>
<protein>
    <submittedName>
        <fullName evidence="7">Protein kinase</fullName>
    </submittedName>
</protein>
<sequence length="727" mass="76963">MSDERDALTPIQSGEVSADTGLDDERTIIRPMSAAMQSGLDPDAPAAQFDDQTSGTIPQHLPGSSKGPIDERTIISPMQPLAQPPASAPPPEQIDPNQNGVDHTTGGPSAVETLVPPPEGAFALPLQKLEPGYVINNMYRVLQPLDQGGMGRVFRGEEIGTGEPVAIKVILPEFAEDTKAADMFRREARTLRLLHHDAIVRYFAYVPPDERLNLHALIMGFIEGTKLSDRIKSTGALSLNEIYRLFSRLADGLAAAHEIGVVHRDLSPDNVMLPDSKIGKAVLIDFGISRSNAIKDVTLGNEFAGKLKYVSPEQLGAFGGEADGRSDIYSMGLLIYAAATGGAAQMGSSIIEAVRMRESVPDLSALPVELQGLLYQMLQPDPDARLSSMTLVKQALSELQGDQGTSAGFVTTSRGTVTRGTGMGTMGTHPGQAQSAMTRSVEGLQAAPNMTNLSTAGTKPKAEQGATTLNTTDELATPKRKPMRRLGLLLLCAALLGVGGYIGLATLESNGSAETQQSEDLPERDEGPEAFLANAVAPGCTFATLRQHGVNATAIEGFHSSGVSLAGIDAAWAAHFDGQPELVTRLVETSQCGALSFAKAFQGRAAAQIELDVADGIVSRRDEIAGRLWGSAGRADWLAIVTPKGNVHALTPRLQEPIGEQRQFEFRIRSGAPGTYLLVAVSSEKALVRASAMQDGTEAAVIFDLIARELALDSSGAVDLGYVHITP</sequence>
<dbReference type="PANTHER" id="PTHR43289">
    <property type="entry name" value="MITOGEN-ACTIVATED PROTEIN KINASE KINASE KINASE 20-RELATED"/>
    <property type="match status" value="1"/>
</dbReference>
<dbReference type="GO" id="GO:0005524">
    <property type="term" value="F:ATP binding"/>
    <property type="evidence" value="ECO:0007669"/>
    <property type="project" value="UniProtKB-KW"/>
</dbReference>
<dbReference type="GO" id="GO:0004674">
    <property type="term" value="F:protein serine/threonine kinase activity"/>
    <property type="evidence" value="ECO:0007669"/>
    <property type="project" value="TreeGrafter"/>
</dbReference>
<dbReference type="PROSITE" id="PS50011">
    <property type="entry name" value="PROTEIN_KINASE_DOM"/>
    <property type="match status" value="1"/>
</dbReference>
<dbReference type="Pfam" id="PF00069">
    <property type="entry name" value="Pkinase"/>
    <property type="match status" value="1"/>
</dbReference>
<evidence type="ECO:0000256" key="3">
    <source>
        <dbReference type="ARBA" id="ARBA00022777"/>
    </source>
</evidence>
<evidence type="ECO:0000259" key="6">
    <source>
        <dbReference type="PROSITE" id="PS50011"/>
    </source>
</evidence>
<name>A0A843YHJ0_9RHOB</name>